<evidence type="ECO:0000259" key="5">
    <source>
        <dbReference type="Pfam" id="PF00535"/>
    </source>
</evidence>
<keyword evidence="3" id="KW-0808">Transferase</keyword>
<dbReference type="EMBL" id="MK370026">
    <property type="protein sequence ID" value="QBK17749.1"/>
    <property type="molecule type" value="Genomic_DNA"/>
</dbReference>
<dbReference type="Pfam" id="PF00535">
    <property type="entry name" value="Glycos_transf_2"/>
    <property type="match status" value="1"/>
</dbReference>
<gene>
    <name evidence="6" type="primary">gtr181</name>
</gene>
<dbReference type="CDD" id="cd02526">
    <property type="entry name" value="GT2_RfbF_like"/>
    <property type="match status" value="1"/>
</dbReference>
<evidence type="ECO:0000313" key="6">
    <source>
        <dbReference type="EMBL" id="QBK17749.1"/>
    </source>
</evidence>
<feature type="transmembrane region" description="Helical" evidence="4">
    <location>
        <begin position="248"/>
        <end position="267"/>
    </location>
</feature>
<keyword evidence="4" id="KW-0472">Membrane</keyword>
<organism evidence="6">
    <name type="scientific">Acinetobacter baumannii</name>
    <dbReference type="NCBI Taxonomy" id="470"/>
    <lineage>
        <taxon>Bacteria</taxon>
        <taxon>Pseudomonadati</taxon>
        <taxon>Pseudomonadota</taxon>
        <taxon>Gammaproteobacteria</taxon>
        <taxon>Moraxellales</taxon>
        <taxon>Moraxellaceae</taxon>
        <taxon>Acinetobacter</taxon>
        <taxon>Acinetobacter calcoaceticus/baumannii complex</taxon>
    </lineage>
</organism>
<accession>A0A481WW84</accession>
<dbReference type="NCBIfam" id="TIGR01556">
    <property type="entry name" value="rhamnosyltran"/>
    <property type="match status" value="1"/>
</dbReference>
<dbReference type="Gene3D" id="3.90.550.10">
    <property type="entry name" value="Spore Coat Polysaccharide Biosynthesis Protein SpsA, Chain A"/>
    <property type="match status" value="1"/>
</dbReference>
<comment type="similarity">
    <text evidence="1">Belongs to the glycosyltransferase 2 family.</text>
</comment>
<proteinExistence type="inferred from homology"/>
<keyword evidence="4" id="KW-0812">Transmembrane</keyword>
<dbReference type="PANTHER" id="PTHR43179">
    <property type="entry name" value="RHAMNOSYLTRANSFERASE WBBL"/>
    <property type="match status" value="1"/>
</dbReference>
<dbReference type="InterPro" id="IPR029044">
    <property type="entry name" value="Nucleotide-diphossugar_trans"/>
</dbReference>
<dbReference type="GO" id="GO:0016757">
    <property type="term" value="F:glycosyltransferase activity"/>
    <property type="evidence" value="ECO:0007669"/>
    <property type="project" value="UniProtKB-KW"/>
</dbReference>
<evidence type="ECO:0000256" key="2">
    <source>
        <dbReference type="ARBA" id="ARBA00022676"/>
    </source>
</evidence>
<feature type="domain" description="Glycosyltransferase 2-like" evidence="5">
    <location>
        <begin position="7"/>
        <end position="150"/>
    </location>
</feature>
<sequence length="292" mass="34447">MNKVLSVIVTFNPSIERLCKLVFSLDRQETDIFIVDNHSSNKHEIKFDSRVELYRLDKNYGIAYAQNIGIQKAIKNKYDYIVLFDQDSNVEHNFIDLMLSSYDELKSQKVACISPRFYNDEYDFYYNSLRINKYGLRERVSLQNIKESIAVSLVISSGSFIVVNALKEIGPMKDCFFIDAVDTEWCFRALDRGFKIFISNKVVMKHTIGDKVLNFFGKKIALHSPFRRYYIIRNNFYLLKLDYVPKIFAYRDIIFSLMVQLIIIITINNQRKENFFALIRAIRDGVRYEKRS</sequence>
<dbReference type="SUPFAM" id="SSF53448">
    <property type="entry name" value="Nucleotide-diphospho-sugar transferases"/>
    <property type="match status" value="1"/>
</dbReference>
<dbReference type="PANTHER" id="PTHR43179:SF12">
    <property type="entry name" value="GALACTOFURANOSYLTRANSFERASE GLFT2"/>
    <property type="match status" value="1"/>
</dbReference>
<evidence type="ECO:0000256" key="1">
    <source>
        <dbReference type="ARBA" id="ARBA00006739"/>
    </source>
</evidence>
<name>A0A481WW84_ACIBA</name>
<evidence type="ECO:0000256" key="3">
    <source>
        <dbReference type="ARBA" id="ARBA00022679"/>
    </source>
</evidence>
<dbReference type="InterPro" id="IPR006446">
    <property type="entry name" value="RhaTrfase"/>
</dbReference>
<dbReference type="InterPro" id="IPR001173">
    <property type="entry name" value="Glyco_trans_2-like"/>
</dbReference>
<keyword evidence="2" id="KW-0328">Glycosyltransferase</keyword>
<keyword evidence="4" id="KW-1133">Transmembrane helix</keyword>
<reference evidence="6" key="1">
    <citation type="journal article" date="2019" name="Microb. Genom.">
        <title>Genomic epidemiology of severe community-onset Acinetobacter baumannii infection.</title>
        <authorList>
            <person name="Meumann E.M."/>
            <person name="Anstey N.M."/>
            <person name="Currie B.J."/>
            <person name="Piera K.A."/>
            <person name="Kenyon J.J."/>
            <person name="Hall R.M."/>
            <person name="Davis J.S."/>
            <person name="Sarovich D.S."/>
        </authorList>
    </citation>
    <scope>NUCLEOTIDE SEQUENCE</scope>
    <source>
        <strain evidence="6">MSHR_53</strain>
    </source>
</reference>
<evidence type="ECO:0000256" key="4">
    <source>
        <dbReference type="SAM" id="Phobius"/>
    </source>
</evidence>
<dbReference type="AlphaFoldDB" id="A0A481WW84"/>
<dbReference type="RefSeq" id="WP_109428713.1">
    <property type="nucleotide sequence ID" value="NZ_JABJRE010000067.1"/>
</dbReference>
<protein>
    <submittedName>
        <fullName evidence="6">Gtr181</fullName>
    </submittedName>
</protein>